<dbReference type="Gene3D" id="2.20.80.10">
    <property type="entry name" value="Lipovitellin-phosvitin complex, chain A, domain 4"/>
    <property type="match status" value="1"/>
</dbReference>
<dbReference type="InterPro" id="IPR001846">
    <property type="entry name" value="VWF_type-D"/>
</dbReference>
<dbReference type="InterPro" id="IPR015255">
    <property type="entry name" value="Vitellinogen_open_b-sht"/>
</dbReference>
<dbReference type="SUPFAM" id="SSF56968">
    <property type="entry name" value="Lipovitellin-phosvitin complex, beta-sheet shell regions"/>
    <property type="match status" value="2"/>
</dbReference>
<dbReference type="SUPFAM" id="SSF48431">
    <property type="entry name" value="Lipovitellin-phosvitin complex, superhelical domain"/>
    <property type="match status" value="1"/>
</dbReference>
<evidence type="ECO:0000259" key="8">
    <source>
        <dbReference type="PROSITE" id="PS51211"/>
    </source>
</evidence>
<dbReference type="SMART" id="SM01169">
    <property type="entry name" value="DUF1943"/>
    <property type="match status" value="1"/>
</dbReference>
<feature type="region of interest" description="Disordered" evidence="6">
    <location>
        <begin position="1299"/>
        <end position="1323"/>
    </location>
</feature>
<evidence type="ECO:0000256" key="7">
    <source>
        <dbReference type="SAM" id="SignalP"/>
    </source>
</evidence>
<protein>
    <recommendedName>
        <fullName evidence="12">Vitellogenin</fullName>
    </recommendedName>
</protein>
<keyword evidence="1 7" id="KW-0732">Signal</keyword>
<feature type="compositionally biased region" description="Polar residues" evidence="6">
    <location>
        <begin position="1305"/>
        <end position="1323"/>
    </location>
</feature>
<dbReference type="GO" id="GO:0045735">
    <property type="term" value="F:nutrient reservoir activity"/>
    <property type="evidence" value="ECO:0007669"/>
    <property type="project" value="UniProtKB-KW"/>
</dbReference>
<dbReference type="PROSITE" id="PS51233">
    <property type="entry name" value="VWFD"/>
    <property type="match status" value="1"/>
</dbReference>
<dbReference type="InterPro" id="IPR001747">
    <property type="entry name" value="Vitellogenin_N"/>
</dbReference>
<dbReference type="SMART" id="SM00638">
    <property type="entry name" value="LPD_N"/>
    <property type="match status" value="1"/>
</dbReference>
<dbReference type="Gene3D" id="2.30.230.10">
    <property type="entry name" value="Lipovitellin, beta-sheet shell regions, chain A"/>
    <property type="match status" value="1"/>
</dbReference>
<dbReference type="InterPro" id="IPR050733">
    <property type="entry name" value="Vitellogenin/Apolipophorin"/>
</dbReference>
<feature type="region of interest" description="Disordered" evidence="6">
    <location>
        <begin position="363"/>
        <end position="388"/>
    </location>
</feature>
<keyword evidence="11" id="KW-1185">Reference proteome</keyword>
<dbReference type="Proteomes" id="UP001378592">
    <property type="component" value="Unassembled WGS sequence"/>
</dbReference>
<dbReference type="InterPro" id="IPR011030">
    <property type="entry name" value="Lipovitellin_superhlx_dom"/>
</dbReference>
<dbReference type="PANTHER" id="PTHR23345">
    <property type="entry name" value="VITELLOGENIN-RELATED"/>
    <property type="match status" value="1"/>
</dbReference>
<evidence type="ECO:0000256" key="5">
    <source>
        <dbReference type="PROSITE-ProRule" id="PRU00557"/>
    </source>
</evidence>
<feature type="domain" description="VWFD" evidence="9">
    <location>
        <begin position="1578"/>
        <end position="1769"/>
    </location>
</feature>
<gene>
    <name evidence="10" type="ORF">R5R35_006084</name>
</gene>
<feature type="region of interest" description="Disordered" evidence="6">
    <location>
        <begin position="977"/>
        <end position="1003"/>
    </location>
</feature>
<dbReference type="EMBL" id="JAZDUA010000040">
    <property type="protein sequence ID" value="KAK7871379.1"/>
    <property type="molecule type" value="Genomic_DNA"/>
</dbReference>
<dbReference type="GO" id="GO:0005319">
    <property type="term" value="F:lipid transporter activity"/>
    <property type="evidence" value="ECO:0007669"/>
    <property type="project" value="InterPro"/>
</dbReference>
<accession>A0AAN9ZES3</accession>
<feature type="compositionally biased region" description="Low complexity" evidence="6">
    <location>
        <begin position="985"/>
        <end position="995"/>
    </location>
</feature>
<dbReference type="InterPro" id="IPR015819">
    <property type="entry name" value="Lipid_transp_b-sht_shell"/>
</dbReference>
<name>A0AAN9ZES3_9ORTH</name>
<sequence length="1898" mass="214236">MKKLFILAALVGSILAEAGWNPGTTYIYSINSKSLSTLNEFGNDYHGVIIKGFLKLQAGTAPNVTLNGQLTDIQYADIHTTSPNECTLPSEETYLNWSKIKLSNTTFGAKVKDGIIHEIFLSRNTPLTEANIIRTYLSQLQIDLEGKNKITSNVLNKDYQINNSSTSFSTMEESVTGQCETLYDISPLPENVIRSKPALAPILNNSPKLLNVIDVVKISNFSNCKRHLVYHRGINGKKNWDAGFSNVADVINRKTEGRLIINGTLQDYTIHSTTIEDKIFVAPSLYKKTKGLTLSCVNLTLVHIEKSELPLLLNFEINSTLSFDYEYKSNGNIDITSGSFNNEKDKDSENKIRSARHVNFPRENVTPPIDVFNSTDIPSSTPTDASNLPIENSTISFLSNSTASPTTPTIITTTSTTPYIENSTNITPHTENSTVETTTEITETSTVPSTNDTNVVTSTMANNTTLDVTASTLIYDLPETNESVSTMSPDIPSDNSLTNISRILQFLDVSNGLQKPHLSSFTSIYPSNDKSALPQSDIEHAIKVLSENIASNILNFKSVIHKNVLSSFCQLTFLISNVEYEVLHRVSNIMYQPPRGNDENQRLAWVVFRDAAVQSGTGPTLILLKEWILFNKITSIEAEDILGALSRTSELPNEEYIDGLFGFVQDSRIQKQEYIHASAVLAFSNIIYQVYVDSYAQKALYPVHIFGPMTHNTDKLKDIYLKYLEEHLENAIKNKDSRKIHIYIRALCNVAHPEILNIFTQYLKSDSPLSTFQKAFIVISLEKISELYPEETRNFLYAIYIDDKERYEVRTAAVFQLMHTKPPANILKKIVELTQFDSNNQVIAAVKSSIQSAAQLTNPEDEEFKENAKSVMHLVNSKNLGIQYSYHSFKSQMFAKLGNLGYRQSFSYIGSDNNIVPKGLFINLERFLGGLSAGKENFGILLSDTKKMSLILANLWDVSNIDSGILRSNKSTIKQNSTKLAEDIQNQNNSSNSSSPTDSNKYINEDLDQPESALFLHLANGEKFISFGKDFSSSIKNWLQQAVKSLKTGYRFNYSKLFQRDVFTYAVPNAAGFITQVFYRVPTIYHLSGKVKFNFQKSQQSTDDLNSEIQNMALSGRLNLGYALNKHTDIGFVTPFNGNRYIVGYKEQLLINIPIIVNKTATLSEQQTNIRTRVSPITNNTMGFYSQFNSQMYRQHGAFSDIIKKQSTDSLPVQISDSLLQQKIVKRFAGLLLNASLPQTENEPYSAQGNMYTSLNSILRLPEKLKSVHNMNIIFRGDFPSDKSSVTLQALYENVRNKNAETDSKPNFSTSKQKSNRNSVKGSNSINMEWNVLLDEDKTPKLSARLNYSWSEFSNNTKCFFSIYEATKAKHSHLSPMITFKFDGAWAKAPLFDFSNSILNNPQSEFKTTLFRGSSEKPIAIAECKLQRSAERKNYLLEQAETKSCQKEMEDGNYMLPSCQIASQDANYFDQHNCSIKVEHLNEMNKELMLALNFIHMYHNSFFYYPRRQSDHENQISLFTQFAPNFESANVSILFPNIEAKLNNVRIHSLLRSVVKIHPTETAMTRTTQSLLGNQYNPTCVLDKTKLNTFDNRTYSIKFGPCWFVLMALTYQSVADPKLSKNNILVLIRDVDEGRVMRIMVGNDVVDITTQELNKQNSYKYIYVNDKQYSIPKNEITKIALNKQNNNEKLLTTVVDEIIKLQFTNISIVFDGIRVQLMIGNKYRNQVLGLCGTFTGEEHDDFLLPTNCNIIDSKQFIASYAILNNNTCTEEDLEWAKIGMNKSCSLTGDTLIHSKFPKTASCHNDQNKVSDPRCMSRYNQVLQQEKLTCFSQRALTKCKPSCYPTKIVKKYVKFHCVETSVLSKHFVEIIKSGKVHDFSKKPTTKNIIVDIPAGCYKC</sequence>
<dbReference type="PROSITE" id="PS51211">
    <property type="entry name" value="VITELLOGENIN"/>
    <property type="match status" value="1"/>
</dbReference>
<organism evidence="10 11">
    <name type="scientific">Gryllus longicercus</name>
    <dbReference type="NCBI Taxonomy" id="2509291"/>
    <lineage>
        <taxon>Eukaryota</taxon>
        <taxon>Metazoa</taxon>
        <taxon>Ecdysozoa</taxon>
        <taxon>Arthropoda</taxon>
        <taxon>Hexapoda</taxon>
        <taxon>Insecta</taxon>
        <taxon>Pterygota</taxon>
        <taxon>Neoptera</taxon>
        <taxon>Polyneoptera</taxon>
        <taxon>Orthoptera</taxon>
        <taxon>Ensifera</taxon>
        <taxon>Gryllidea</taxon>
        <taxon>Grylloidea</taxon>
        <taxon>Gryllidae</taxon>
        <taxon>Gryllinae</taxon>
        <taxon>Gryllus</taxon>
    </lineage>
</organism>
<keyword evidence="2" id="KW-0758">Storage protein</keyword>
<feature type="chain" id="PRO_5043046697" description="Vitellogenin" evidence="7">
    <location>
        <begin position="17"/>
        <end position="1898"/>
    </location>
</feature>
<dbReference type="Gene3D" id="1.25.10.20">
    <property type="entry name" value="Vitellinogen, superhelical"/>
    <property type="match status" value="1"/>
</dbReference>
<evidence type="ECO:0000256" key="3">
    <source>
        <dbReference type="ARBA" id="ARBA00023157"/>
    </source>
</evidence>
<reference evidence="10 11" key="1">
    <citation type="submission" date="2024-03" db="EMBL/GenBank/DDBJ databases">
        <title>The genome assembly and annotation of the cricket Gryllus longicercus Weissman &amp; Gray.</title>
        <authorList>
            <person name="Szrajer S."/>
            <person name="Gray D."/>
            <person name="Ylla G."/>
        </authorList>
    </citation>
    <scope>NUCLEOTIDE SEQUENCE [LARGE SCALE GENOMIC DNA]</scope>
    <source>
        <strain evidence="10">DAG 2021-001</strain>
        <tissue evidence="10">Whole body minus gut</tissue>
    </source>
</reference>
<dbReference type="InterPro" id="IPR015816">
    <property type="entry name" value="Vitellinogen_b-sht_N"/>
</dbReference>
<evidence type="ECO:0000313" key="11">
    <source>
        <dbReference type="Proteomes" id="UP001378592"/>
    </source>
</evidence>
<dbReference type="PANTHER" id="PTHR23345:SF15">
    <property type="entry name" value="VITELLOGENIN 1-RELATED"/>
    <property type="match status" value="1"/>
</dbReference>
<dbReference type="Pfam" id="PF00094">
    <property type="entry name" value="VWD"/>
    <property type="match status" value="1"/>
</dbReference>
<feature type="compositionally biased region" description="Polar residues" evidence="6">
    <location>
        <begin position="372"/>
        <end position="388"/>
    </location>
</feature>
<evidence type="ECO:0008006" key="12">
    <source>
        <dbReference type="Google" id="ProtNLM"/>
    </source>
</evidence>
<dbReference type="Pfam" id="PF09172">
    <property type="entry name" value="Vit_open_b-sht"/>
    <property type="match status" value="1"/>
</dbReference>
<evidence type="ECO:0000256" key="2">
    <source>
        <dbReference type="ARBA" id="ARBA00022761"/>
    </source>
</evidence>
<evidence type="ECO:0000256" key="4">
    <source>
        <dbReference type="ARBA" id="ARBA00023180"/>
    </source>
</evidence>
<feature type="domain" description="Vitellogenin" evidence="8">
    <location>
        <begin position="20"/>
        <end position="920"/>
    </location>
</feature>
<dbReference type="SMART" id="SM00216">
    <property type="entry name" value="VWD"/>
    <property type="match status" value="1"/>
</dbReference>
<comment type="caution">
    <text evidence="5">Lacks conserved residue(s) required for the propagation of feature annotation.</text>
</comment>
<evidence type="ECO:0000259" key="9">
    <source>
        <dbReference type="PROSITE" id="PS51233"/>
    </source>
</evidence>
<feature type="signal peptide" evidence="7">
    <location>
        <begin position="1"/>
        <end position="16"/>
    </location>
</feature>
<comment type="caution">
    <text evidence="10">The sequence shown here is derived from an EMBL/GenBank/DDBJ whole genome shotgun (WGS) entry which is preliminary data.</text>
</comment>
<proteinExistence type="predicted"/>
<keyword evidence="4" id="KW-0325">Glycoprotein</keyword>
<evidence type="ECO:0000256" key="6">
    <source>
        <dbReference type="SAM" id="MobiDB-lite"/>
    </source>
</evidence>
<evidence type="ECO:0000256" key="1">
    <source>
        <dbReference type="ARBA" id="ARBA00022729"/>
    </source>
</evidence>
<evidence type="ECO:0000313" key="10">
    <source>
        <dbReference type="EMBL" id="KAK7871379.1"/>
    </source>
</evidence>
<dbReference type="Pfam" id="PF01347">
    <property type="entry name" value="Vitellogenin_N"/>
    <property type="match status" value="1"/>
</dbReference>
<keyword evidence="3" id="KW-1015">Disulfide bond</keyword>